<feature type="domain" description="FAM69 protein-kinase" evidence="5">
    <location>
        <begin position="168"/>
        <end position="338"/>
    </location>
</feature>
<sequence length="383" mass="44162">MNILNLIFIFCSSLVYILLYNVNRIINYPLINLCALEKCPFCYGTDLCDEFENGKFEFKISSFENVIANLFSVKNVYYAIYKNRSVVLKKLAHDYELDELDQFIHENYVGSRISNKDILEILYPKGDLIGNNYVVENFHLCTHKTAENFFQQIKWYEDPNEVIEQVWYTIKVNVEPLLLKILSSKVFPIPKYLGACGRIIVEENRGQMLSNFYYADWQIRTNISVQLLKAAEVFTEKHDLFRFYLTDISPDNIAVDANMTITFVDLENIIITNHLASGVQSIHHSVDMESDDGFAFSPNEICSHSLSDHNYYAICKLLLSESAPWPMVKGGFLHSPPVGILLQFPKLFELVELCVHPNAKINRFDAAKEITDILEKALQFLNT</sequence>
<dbReference type="InterPro" id="IPR022049">
    <property type="entry name" value="FAM69_kinase_dom"/>
</dbReference>
<dbReference type="Pfam" id="PF12260">
    <property type="entry name" value="PIP49_C"/>
    <property type="match status" value="1"/>
</dbReference>
<keyword evidence="7" id="KW-1185">Reference proteome</keyword>
<dbReference type="InterPro" id="IPR011009">
    <property type="entry name" value="Kinase-like_dom_sf"/>
</dbReference>
<organism evidence="6 7">
    <name type="scientific">Ignelater luminosus</name>
    <name type="common">Cucubano</name>
    <name type="synonym">Pyrophorus luminosus</name>
    <dbReference type="NCBI Taxonomy" id="2038154"/>
    <lineage>
        <taxon>Eukaryota</taxon>
        <taxon>Metazoa</taxon>
        <taxon>Ecdysozoa</taxon>
        <taxon>Arthropoda</taxon>
        <taxon>Hexapoda</taxon>
        <taxon>Insecta</taxon>
        <taxon>Pterygota</taxon>
        <taxon>Neoptera</taxon>
        <taxon>Endopterygota</taxon>
        <taxon>Coleoptera</taxon>
        <taxon>Polyphaga</taxon>
        <taxon>Elateriformia</taxon>
        <taxon>Elateroidea</taxon>
        <taxon>Elateridae</taxon>
        <taxon>Agrypninae</taxon>
        <taxon>Pyrophorini</taxon>
        <taxon>Ignelater</taxon>
    </lineage>
</organism>
<keyword evidence="3" id="KW-0964">Secreted</keyword>
<reference evidence="6" key="1">
    <citation type="submission" date="2019-08" db="EMBL/GenBank/DDBJ databases">
        <title>The genome of the North American firefly Photinus pyralis.</title>
        <authorList>
            <consortium name="Photinus pyralis genome working group"/>
            <person name="Fallon T.R."/>
            <person name="Sander Lower S.E."/>
            <person name="Weng J.-K."/>
        </authorList>
    </citation>
    <scope>NUCLEOTIDE SEQUENCE</scope>
    <source>
        <strain evidence="6">TRF0915ILg1</strain>
        <tissue evidence="6">Whole body</tissue>
    </source>
</reference>
<evidence type="ECO:0000256" key="4">
    <source>
        <dbReference type="ARBA" id="ARBA00022729"/>
    </source>
</evidence>
<evidence type="ECO:0000259" key="5">
    <source>
        <dbReference type="Pfam" id="PF12260"/>
    </source>
</evidence>
<dbReference type="PANTHER" id="PTHR32073:SF7">
    <property type="entry name" value="GH11358P"/>
    <property type="match status" value="1"/>
</dbReference>
<dbReference type="Proteomes" id="UP000801492">
    <property type="component" value="Unassembled WGS sequence"/>
</dbReference>
<gene>
    <name evidence="6" type="ORF">ILUMI_07225</name>
</gene>
<dbReference type="PANTHER" id="PTHR32073">
    <property type="entry name" value="GH11358P"/>
    <property type="match status" value="1"/>
</dbReference>
<comment type="caution">
    <text evidence="6">The sequence shown here is derived from an EMBL/GenBank/DDBJ whole genome shotgun (WGS) entry which is preliminary data.</text>
</comment>
<dbReference type="EMBL" id="VTPC01003153">
    <property type="protein sequence ID" value="KAF2898964.1"/>
    <property type="molecule type" value="Genomic_DNA"/>
</dbReference>
<evidence type="ECO:0000256" key="2">
    <source>
        <dbReference type="ARBA" id="ARBA00006338"/>
    </source>
</evidence>
<accession>A0A8K0GGI8</accession>
<dbReference type="OrthoDB" id="10035316at2759"/>
<name>A0A8K0GGI8_IGNLU</name>
<evidence type="ECO:0000256" key="1">
    <source>
        <dbReference type="ARBA" id="ARBA00004613"/>
    </source>
</evidence>
<comment type="subcellular location">
    <subcellularLocation>
        <location evidence="1">Secreted</location>
    </subcellularLocation>
</comment>
<protein>
    <recommendedName>
        <fullName evidence="5">FAM69 protein-kinase domain-containing protein</fullName>
    </recommendedName>
</protein>
<proteinExistence type="inferred from homology"/>
<keyword evidence="4" id="KW-0732">Signal</keyword>
<comment type="similarity">
    <text evidence="2">Belongs to the DIPK family.</text>
</comment>
<dbReference type="InterPro" id="IPR020519">
    <property type="entry name" value="DIPK2A/B"/>
</dbReference>
<dbReference type="GO" id="GO:0005576">
    <property type="term" value="C:extracellular region"/>
    <property type="evidence" value="ECO:0007669"/>
    <property type="project" value="UniProtKB-SubCell"/>
</dbReference>
<dbReference type="AlphaFoldDB" id="A0A8K0GGI8"/>
<evidence type="ECO:0000256" key="3">
    <source>
        <dbReference type="ARBA" id="ARBA00022525"/>
    </source>
</evidence>
<evidence type="ECO:0000313" key="7">
    <source>
        <dbReference type="Proteomes" id="UP000801492"/>
    </source>
</evidence>
<evidence type="ECO:0000313" key="6">
    <source>
        <dbReference type="EMBL" id="KAF2898964.1"/>
    </source>
</evidence>
<dbReference type="SUPFAM" id="SSF56112">
    <property type="entry name" value="Protein kinase-like (PK-like)"/>
    <property type="match status" value="1"/>
</dbReference>